<dbReference type="AlphaFoldDB" id="A0AB39KRU9"/>
<feature type="chain" id="PRO_5044241543" description="Lipoprotein" evidence="1">
    <location>
        <begin position="20"/>
        <end position="127"/>
    </location>
</feature>
<keyword evidence="1" id="KW-0732">Signal</keyword>
<accession>A0AB39KRU9</accession>
<protein>
    <recommendedName>
        <fullName evidence="3">Lipoprotein</fullName>
    </recommendedName>
</protein>
<evidence type="ECO:0008006" key="3">
    <source>
        <dbReference type="Google" id="ProtNLM"/>
    </source>
</evidence>
<feature type="signal peptide" evidence="1">
    <location>
        <begin position="1"/>
        <end position="19"/>
    </location>
</feature>
<proteinExistence type="predicted"/>
<dbReference type="PROSITE" id="PS51257">
    <property type="entry name" value="PROKAR_LIPOPROTEIN"/>
    <property type="match status" value="1"/>
</dbReference>
<gene>
    <name evidence="2" type="ORF">ABOZ73_16565</name>
</gene>
<dbReference type="RefSeq" id="WP_369059221.1">
    <property type="nucleotide sequence ID" value="NZ_CP158375.1"/>
</dbReference>
<name>A0AB39KRU9_9CAUL</name>
<reference evidence="2" key="1">
    <citation type="submission" date="2024-06" db="EMBL/GenBank/DDBJ databases">
        <title>Caulobacter inopinatus, sp. nov.</title>
        <authorList>
            <person name="Donachie S.P."/>
        </authorList>
    </citation>
    <scope>NUCLEOTIDE SEQUENCE</scope>
    <source>
        <strain evidence="2">73W</strain>
    </source>
</reference>
<dbReference type="EMBL" id="CP158375">
    <property type="protein sequence ID" value="XDO96369.1"/>
    <property type="molecule type" value="Genomic_DNA"/>
</dbReference>
<evidence type="ECO:0000256" key="1">
    <source>
        <dbReference type="SAM" id="SignalP"/>
    </source>
</evidence>
<evidence type="ECO:0000313" key="2">
    <source>
        <dbReference type="EMBL" id="XDO96369.1"/>
    </source>
</evidence>
<sequence>MKTKLALIAAAGLAAVTLAGCEKPIEAPYDTGVCWHVAPQKDGTMKFNVLAKNQPNVENCAAALEGMRIRFNRMGMNQQQLIGAYQGNFLFVQREGIFVGKTLTGGRYLALVRTGDGRLAVPGAMPQ</sequence>
<organism evidence="2">
    <name type="scientific">Caulobacter sp. 73W</name>
    <dbReference type="NCBI Taxonomy" id="3161137"/>
    <lineage>
        <taxon>Bacteria</taxon>
        <taxon>Pseudomonadati</taxon>
        <taxon>Pseudomonadota</taxon>
        <taxon>Alphaproteobacteria</taxon>
        <taxon>Caulobacterales</taxon>
        <taxon>Caulobacteraceae</taxon>
        <taxon>Caulobacter</taxon>
    </lineage>
</organism>